<keyword evidence="3" id="KW-0963">Cytoplasm</keyword>
<evidence type="ECO:0000256" key="6">
    <source>
        <dbReference type="SAM" id="MobiDB-lite"/>
    </source>
</evidence>
<evidence type="ECO:0000313" key="7">
    <source>
        <dbReference type="EnsemblMetazoa" id="CJA35012.1"/>
    </source>
</evidence>
<accession>A0A8R1EH87</accession>
<keyword evidence="4" id="KW-0344">Guanine-nucleotide releasing factor</keyword>
<evidence type="ECO:0000313" key="8">
    <source>
        <dbReference type="Proteomes" id="UP000005237"/>
    </source>
</evidence>
<evidence type="ECO:0000256" key="3">
    <source>
        <dbReference type="ARBA" id="ARBA00022490"/>
    </source>
</evidence>
<organism evidence="7 8">
    <name type="scientific">Caenorhabditis japonica</name>
    <dbReference type="NCBI Taxonomy" id="281687"/>
    <lineage>
        <taxon>Eukaryota</taxon>
        <taxon>Metazoa</taxon>
        <taxon>Ecdysozoa</taxon>
        <taxon>Nematoda</taxon>
        <taxon>Chromadorea</taxon>
        <taxon>Rhabditida</taxon>
        <taxon>Rhabditina</taxon>
        <taxon>Rhabditomorpha</taxon>
        <taxon>Rhabditoidea</taxon>
        <taxon>Rhabditidae</taxon>
        <taxon>Peloderinae</taxon>
        <taxon>Caenorhabditis</taxon>
    </lineage>
</organism>
<reference evidence="8" key="1">
    <citation type="submission" date="2010-08" db="EMBL/GenBank/DDBJ databases">
        <authorList>
            <consortium name="Caenorhabditis japonica Sequencing Consortium"/>
            <person name="Wilson R.K."/>
        </authorList>
    </citation>
    <scope>NUCLEOTIDE SEQUENCE [LARGE SCALE GENOMIC DNA]</scope>
    <source>
        <strain evidence="8">DF5081</strain>
    </source>
</reference>
<comment type="similarity">
    <text evidence="2">Belongs to the synembryn family.</text>
</comment>
<proteinExistence type="inferred from homology"/>
<dbReference type="GO" id="GO:0007186">
    <property type="term" value="P:G protein-coupled receptor signaling pathway"/>
    <property type="evidence" value="ECO:0007669"/>
    <property type="project" value="TreeGrafter"/>
</dbReference>
<dbReference type="EnsemblMetazoa" id="CJA35012.1">
    <property type="protein sequence ID" value="CJA35012.1"/>
    <property type="gene ID" value="WBGene00210859"/>
</dbReference>
<feature type="region of interest" description="Disordered" evidence="6">
    <location>
        <begin position="50"/>
        <end position="93"/>
    </location>
</feature>
<evidence type="ECO:0000256" key="2">
    <source>
        <dbReference type="ARBA" id="ARBA00009049"/>
    </source>
</evidence>
<sequence>MLASNTKDVAAEFLFIICKRSVSRMIKYVGFGHSAGHLANCGLLGQINAPKHASDSEDSETEEYNAVRNTVNPVTGAVYPPEHGHGMDGMSEEQKQYEAIQLVQAMDKLMASGIVKPGTIGEDGKVREVSHVLELIKNAPENSDSDSD</sequence>
<protein>
    <recommendedName>
        <fullName evidence="9">Synembryn-A</fullName>
    </recommendedName>
</protein>
<dbReference type="InterPro" id="IPR008376">
    <property type="entry name" value="Chaperone_Ric-8_A/B"/>
</dbReference>
<dbReference type="GO" id="GO:0005085">
    <property type="term" value="F:guanyl-nucleotide exchange factor activity"/>
    <property type="evidence" value="ECO:0007669"/>
    <property type="project" value="UniProtKB-KW"/>
</dbReference>
<dbReference type="PANTHER" id="PTHR12425">
    <property type="entry name" value="SYNEMBRYN"/>
    <property type="match status" value="1"/>
</dbReference>
<feature type="compositionally biased region" description="Basic and acidic residues" evidence="6">
    <location>
        <begin position="82"/>
        <end position="93"/>
    </location>
</feature>
<keyword evidence="8" id="KW-1185">Reference proteome</keyword>
<dbReference type="PANTHER" id="PTHR12425:SF5">
    <property type="entry name" value="SYNEMBRYN"/>
    <property type="match status" value="1"/>
</dbReference>
<comment type="subcellular location">
    <subcellularLocation>
        <location evidence="1">Cytoplasm</location>
        <location evidence="1">Cell cortex</location>
    </subcellularLocation>
</comment>
<dbReference type="PRINTS" id="PR01802">
    <property type="entry name" value="SYNEMBRYN"/>
</dbReference>
<evidence type="ECO:0000256" key="4">
    <source>
        <dbReference type="ARBA" id="ARBA00022658"/>
    </source>
</evidence>
<reference evidence="7" key="2">
    <citation type="submission" date="2022-06" db="UniProtKB">
        <authorList>
            <consortium name="EnsemblMetazoa"/>
        </authorList>
    </citation>
    <scope>IDENTIFICATION</scope>
    <source>
        <strain evidence="7">DF5081</strain>
    </source>
</reference>
<evidence type="ECO:0000256" key="1">
    <source>
        <dbReference type="ARBA" id="ARBA00004544"/>
    </source>
</evidence>
<dbReference type="Proteomes" id="UP000005237">
    <property type="component" value="Unassembled WGS sequence"/>
</dbReference>
<evidence type="ECO:0008006" key="9">
    <source>
        <dbReference type="Google" id="ProtNLM"/>
    </source>
</evidence>
<dbReference type="InterPro" id="IPR019318">
    <property type="entry name" value="Gua_nucleotide_exch_fac_Ric8"/>
</dbReference>
<dbReference type="Pfam" id="PF10165">
    <property type="entry name" value="Ric8"/>
    <property type="match status" value="1"/>
</dbReference>
<keyword evidence="5" id="KW-0143">Chaperone</keyword>
<dbReference type="AlphaFoldDB" id="A0A8R1EH87"/>
<dbReference type="GO" id="GO:0001965">
    <property type="term" value="F:G-protein alpha-subunit binding"/>
    <property type="evidence" value="ECO:0007669"/>
    <property type="project" value="TreeGrafter"/>
</dbReference>
<name>A0A8R1EH87_CAEJA</name>
<evidence type="ECO:0000256" key="5">
    <source>
        <dbReference type="ARBA" id="ARBA00023186"/>
    </source>
</evidence>
<dbReference type="GO" id="GO:0005938">
    <property type="term" value="C:cell cortex"/>
    <property type="evidence" value="ECO:0007669"/>
    <property type="project" value="UniProtKB-SubCell"/>
</dbReference>